<keyword evidence="3 7" id="KW-0813">Transport</keyword>
<evidence type="ECO:0000256" key="2">
    <source>
        <dbReference type="ARBA" id="ARBA00010992"/>
    </source>
</evidence>
<accession>A0A9P6KU83</accession>
<dbReference type="InterPro" id="IPR005828">
    <property type="entry name" value="MFS_sugar_transport-like"/>
</dbReference>
<feature type="transmembrane region" description="Helical" evidence="9">
    <location>
        <begin position="382"/>
        <end position="403"/>
    </location>
</feature>
<evidence type="ECO:0000256" key="6">
    <source>
        <dbReference type="ARBA" id="ARBA00023136"/>
    </source>
</evidence>
<feature type="domain" description="Major facilitator superfamily (MFS) profile" evidence="10">
    <location>
        <begin position="28"/>
        <end position="469"/>
    </location>
</feature>
<comment type="subcellular location">
    <subcellularLocation>
        <location evidence="1">Membrane</location>
        <topology evidence="1">Multi-pass membrane protein</topology>
    </subcellularLocation>
</comment>
<feature type="transmembrane region" description="Helical" evidence="9">
    <location>
        <begin position="319"/>
        <end position="342"/>
    </location>
</feature>
<dbReference type="InterPro" id="IPR003663">
    <property type="entry name" value="Sugar/inositol_transpt"/>
</dbReference>
<feature type="transmembrane region" description="Helical" evidence="9">
    <location>
        <begin position="295"/>
        <end position="313"/>
    </location>
</feature>
<feature type="transmembrane region" description="Helical" evidence="9">
    <location>
        <begin position="192"/>
        <end position="212"/>
    </location>
</feature>
<sequence length="545" mass="59985">MGGIQHKDNASGVPTYWGKSGKQLQLLVAIVATTDFLLFGYDQGVMSGIISARPFTEAFPEVKDDSTYEGFVTAIYAVGCFLGACFIFFAGDRLGRRNAIFMGASIMIIGVIIQITCVPPNSGATAQFIIGRCITGIGNGINTSTVPTYQAECSKAKNRGRVICFEGGCVAIGTLIAYWLDYGCTYGPDELSWRLPIAFQLVFAIIVLIIMIKMPESPRWLLSHDRQDEARTILAGLSDLPREDPDVEVQMNVILDAIKAAGMGKTKFADLWTGGKTQHRRRTILGASSQMMQQLSGCNAVIYYFPILCQSALGTSHNLALLLGGINMVVYAIFASTSWYFVEKFGRRKLYLVGTFGQMVSMIITFACLIPPSETGAANGAAFGLFLYIAFFGATWLPLPWLYPAEINPLKTRAKANATSTIQNWLWNFFIVMITPVLVTQIGWGTYLFFGALNAIFIPIIYFFYPETAGRSLEEIDLIFAKGYTEKISYVKAAQDLPALDEHAIARYAREHGYLEGDVESTPEGSFKEKPVTNENLTMPRNAQL</sequence>
<dbReference type="InterPro" id="IPR050360">
    <property type="entry name" value="MFS_Sugar_Transporters"/>
</dbReference>
<evidence type="ECO:0000313" key="12">
    <source>
        <dbReference type="Proteomes" id="UP000756921"/>
    </source>
</evidence>
<feature type="transmembrane region" description="Helical" evidence="9">
    <location>
        <begin position="122"/>
        <end position="141"/>
    </location>
</feature>
<gene>
    <name evidence="11" type="ORF">PMIN01_02292</name>
</gene>
<dbReference type="InterPro" id="IPR020846">
    <property type="entry name" value="MFS_dom"/>
</dbReference>
<keyword evidence="4 9" id="KW-0812">Transmembrane</keyword>
<dbReference type="GO" id="GO:0016020">
    <property type="term" value="C:membrane"/>
    <property type="evidence" value="ECO:0007669"/>
    <property type="project" value="UniProtKB-SubCell"/>
</dbReference>
<proteinExistence type="inferred from homology"/>
<feature type="transmembrane region" description="Helical" evidence="9">
    <location>
        <begin position="26"/>
        <end position="50"/>
    </location>
</feature>
<evidence type="ECO:0000256" key="4">
    <source>
        <dbReference type="ARBA" id="ARBA00022692"/>
    </source>
</evidence>
<keyword evidence="12" id="KW-1185">Reference proteome</keyword>
<evidence type="ECO:0000256" key="9">
    <source>
        <dbReference type="SAM" id="Phobius"/>
    </source>
</evidence>
<feature type="transmembrane region" description="Helical" evidence="9">
    <location>
        <begin position="349"/>
        <end position="370"/>
    </location>
</feature>
<evidence type="ECO:0000256" key="1">
    <source>
        <dbReference type="ARBA" id="ARBA00004141"/>
    </source>
</evidence>
<dbReference type="AlphaFoldDB" id="A0A9P6KU83"/>
<evidence type="ECO:0000256" key="8">
    <source>
        <dbReference type="SAM" id="MobiDB-lite"/>
    </source>
</evidence>
<dbReference type="Pfam" id="PF00083">
    <property type="entry name" value="Sugar_tr"/>
    <property type="match status" value="1"/>
</dbReference>
<reference evidence="11" key="1">
    <citation type="journal article" date="2020" name="Mol. Plant Microbe Interact.">
        <title>Genome Sequence of the Biocontrol Agent Coniothyrium minitans strain Conio (IMI 134523).</title>
        <authorList>
            <person name="Patel D."/>
            <person name="Shittu T.A."/>
            <person name="Baroncelli R."/>
            <person name="Muthumeenakshi S."/>
            <person name="Osborne T.H."/>
            <person name="Janganan T.K."/>
            <person name="Sreenivasaprasad S."/>
        </authorList>
    </citation>
    <scope>NUCLEOTIDE SEQUENCE</scope>
    <source>
        <strain evidence="11">Conio</strain>
    </source>
</reference>
<protein>
    <submittedName>
        <fullName evidence="11">Sugar transporter stl1</fullName>
    </submittedName>
</protein>
<feature type="transmembrane region" description="Helical" evidence="9">
    <location>
        <begin position="98"/>
        <end position="116"/>
    </location>
</feature>
<dbReference type="PROSITE" id="PS50850">
    <property type="entry name" value="MFS"/>
    <property type="match status" value="1"/>
</dbReference>
<dbReference type="NCBIfam" id="TIGR00879">
    <property type="entry name" value="SP"/>
    <property type="match status" value="1"/>
</dbReference>
<comment type="caution">
    <text evidence="11">The sequence shown here is derived from an EMBL/GenBank/DDBJ whole genome shotgun (WGS) entry which is preliminary data.</text>
</comment>
<evidence type="ECO:0000256" key="7">
    <source>
        <dbReference type="RuleBase" id="RU003346"/>
    </source>
</evidence>
<evidence type="ECO:0000313" key="11">
    <source>
        <dbReference type="EMBL" id="KAF9739658.1"/>
    </source>
</evidence>
<keyword evidence="5 9" id="KW-1133">Transmembrane helix</keyword>
<dbReference type="PANTHER" id="PTHR48022">
    <property type="entry name" value="PLASTIDIC GLUCOSE TRANSPORTER 4"/>
    <property type="match status" value="1"/>
</dbReference>
<dbReference type="OrthoDB" id="6133115at2759"/>
<dbReference type="Gene3D" id="1.20.1250.20">
    <property type="entry name" value="MFS general substrate transporter like domains"/>
    <property type="match status" value="1"/>
</dbReference>
<keyword evidence="6 9" id="KW-0472">Membrane</keyword>
<feature type="transmembrane region" description="Helical" evidence="9">
    <location>
        <begin position="448"/>
        <end position="465"/>
    </location>
</feature>
<dbReference type="GO" id="GO:0005351">
    <property type="term" value="F:carbohydrate:proton symporter activity"/>
    <property type="evidence" value="ECO:0007669"/>
    <property type="project" value="TreeGrafter"/>
</dbReference>
<comment type="similarity">
    <text evidence="2 7">Belongs to the major facilitator superfamily. Sugar transporter (TC 2.A.1.1) family.</text>
</comment>
<feature type="transmembrane region" description="Helical" evidence="9">
    <location>
        <begin position="70"/>
        <end position="91"/>
    </location>
</feature>
<dbReference type="GO" id="GO:0015793">
    <property type="term" value="P:glycerol transmembrane transport"/>
    <property type="evidence" value="ECO:0007669"/>
    <property type="project" value="TreeGrafter"/>
</dbReference>
<dbReference type="PRINTS" id="PR00171">
    <property type="entry name" value="SUGRTRNSPORT"/>
</dbReference>
<evidence type="ECO:0000259" key="10">
    <source>
        <dbReference type="PROSITE" id="PS50850"/>
    </source>
</evidence>
<dbReference type="EMBL" id="WJXW01000002">
    <property type="protein sequence ID" value="KAF9739658.1"/>
    <property type="molecule type" value="Genomic_DNA"/>
</dbReference>
<dbReference type="SUPFAM" id="SSF103473">
    <property type="entry name" value="MFS general substrate transporter"/>
    <property type="match status" value="1"/>
</dbReference>
<feature type="transmembrane region" description="Helical" evidence="9">
    <location>
        <begin position="162"/>
        <end position="180"/>
    </location>
</feature>
<evidence type="ECO:0000256" key="3">
    <source>
        <dbReference type="ARBA" id="ARBA00022448"/>
    </source>
</evidence>
<name>A0A9P6KU83_9PLEO</name>
<dbReference type="PANTHER" id="PTHR48022:SF69">
    <property type="entry name" value="SUGAR TRANSPORTER"/>
    <property type="match status" value="1"/>
</dbReference>
<dbReference type="InterPro" id="IPR036259">
    <property type="entry name" value="MFS_trans_sf"/>
</dbReference>
<dbReference type="Proteomes" id="UP000756921">
    <property type="component" value="Unassembled WGS sequence"/>
</dbReference>
<dbReference type="PROSITE" id="PS00217">
    <property type="entry name" value="SUGAR_TRANSPORT_2"/>
    <property type="match status" value="1"/>
</dbReference>
<feature type="compositionally biased region" description="Polar residues" evidence="8">
    <location>
        <begin position="533"/>
        <end position="545"/>
    </location>
</feature>
<keyword evidence="11" id="KW-0762">Sugar transport</keyword>
<feature type="transmembrane region" description="Helical" evidence="9">
    <location>
        <begin position="424"/>
        <end position="442"/>
    </location>
</feature>
<dbReference type="InterPro" id="IPR005829">
    <property type="entry name" value="Sugar_transporter_CS"/>
</dbReference>
<dbReference type="FunFam" id="1.20.1250.20:FF:000061">
    <property type="entry name" value="MFS sugar transporter"/>
    <property type="match status" value="1"/>
</dbReference>
<organism evidence="11 12">
    <name type="scientific">Paraphaeosphaeria minitans</name>
    <dbReference type="NCBI Taxonomy" id="565426"/>
    <lineage>
        <taxon>Eukaryota</taxon>
        <taxon>Fungi</taxon>
        <taxon>Dikarya</taxon>
        <taxon>Ascomycota</taxon>
        <taxon>Pezizomycotina</taxon>
        <taxon>Dothideomycetes</taxon>
        <taxon>Pleosporomycetidae</taxon>
        <taxon>Pleosporales</taxon>
        <taxon>Massarineae</taxon>
        <taxon>Didymosphaeriaceae</taxon>
        <taxon>Paraphaeosphaeria</taxon>
    </lineage>
</organism>
<feature type="region of interest" description="Disordered" evidence="8">
    <location>
        <begin position="519"/>
        <end position="545"/>
    </location>
</feature>
<evidence type="ECO:0000256" key="5">
    <source>
        <dbReference type="ARBA" id="ARBA00022989"/>
    </source>
</evidence>